<gene>
    <name evidence="1" type="ORF">ENX80_00965</name>
</gene>
<organism evidence="1">
    <name type="scientific">Desulfurella acetivorans</name>
    <dbReference type="NCBI Taxonomy" id="33002"/>
    <lineage>
        <taxon>Bacteria</taxon>
        <taxon>Pseudomonadati</taxon>
        <taxon>Campylobacterota</taxon>
        <taxon>Desulfurellia</taxon>
        <taxon>Desulfurellales</taxon>
        <taxon>Desulfurellaceae</taxon>
        <taxon>Desulfurella</taxon>
    </lineage>
</organism>
<proteinExistence type="predicted"/>
<dbReference type="AlphaFoldDB" id="A0A832ENT7"/>
<name>A0A832ENT7_DESAE</name>
<protein>
    <submittedName>
        <fullName evidence="1">Uncharacterized protein</fullName>
    </submittedName>
</protein>
<comment type="caution">
    <text evidence="1">The sequence shown here is derived from an EMBL/GenBank/DDBJ whole genome shotgun (WGS) entry which is preliminary data.</text>
</comment>
<evidence type="ECO:0000313" key="1">
    <source>
        <dbReference type="EMBL" id="HGA37376.1"/>
    </source>
</evidence>
<dbReference type="EMBL" id="DTPL01000060">
    <property type="protein sequence ID" value="HGA37376.1"/>
    <property type="molecule type" value="Genomic_DNA"/>
</dbReference>
<accession>A0A832ENT7</accession>
<sequence length="345" mass="39604">MLYKITYKMQKVLEKTKKAYLVIDDDLLVKILQYMLSADGWSVEWVDDPRQIKDDIINYNFIVIGNHKGVATKVKLAEAFLEKINASNFEPGFVRPSIVILKDESDIIPNGKDIITIAYPSFHKEIFTAISNIDNKLKTLEKIAFDNYKEVRLGEFLNSIRSNQKISFLVGNKLLKILIVGSEVNFLHSDFNNFYDIFNYSSLYVSQDIIEISDLSSISNENTPRISLKNFVWEGVKNITNKDHLMELLPKDGNIISVKAPLYAAKSSLLPGSNLDIEWLMNNNDISLDKVMRRYNYDIKVLQNIVIMYILRIVDLSSDQDANVKFDVKIKKGVLHKILDKIRGL</sequence>
<reference evidence="1" key="1">
    <citation type="journal article" date="2020" name="mSystems">
        <title>Genome- and Community-Level Interaction Insights into Carbon Utilization and Element Cycling Functions of Hydrothermarchaeota in Hydrothermal Sediment.</title>
        <authorList>
            <person name="Zhou Z."/>
            <person name="Liu Y."/>
            <person name="Xu W."/>
            <person name="Pan J."/>
            <person name="Luo Z.H."/>
            <person name="Li M."/>
        </authorList>
    </citation>
    <scope>NUCLEOTIDE SEQUENCE [LARGE SCALE GENOMIC DNA]</scope>
    <source>
        <strain evidence="1">SpSt-972</strain>
    </source>
</reference>